<comment type="caution">
    <text evidence="5">The sequence shown here is derived from an EMBL/GenBank/DDBJ whole genome shotgun (WGS) entry which is preliminary data.</text>
</comment>
<proteinExistence type="predicted"/>
<dbReference type="Pfam" id="PF22485">
    <property type="entry name" value="DUF6987"/>
    <property type="match status" value="1"/>
</dbReference>
<keyword evidence="2" id="KW-1133">Transmembrane helix</keyword>
<feature type="region of interest" description="Disordered" evidence="1">
    <location>
        <begin position="76"/>
        <end position="188"/>
    </location>
</feature>
<feature type="transmembrane region" description="Helical" evidence="2">
    <location>
        <begin position="327"/>
        <end position="346"/>
    </location>
</feature>
<evidence type="ECO:0000313" key="4">
    <source>
        <dbReference type="EMBL" id="KAF3104434.1"/>
    </source>
</evidence>
<dbReference type="PANTHER" id="PTHR39461">
    <property type="entry name" value="LEA DOMAIN PROTEIN (AFU_ORTHOLOGUE AFUA_8G04920)"/>
    <property type="match status" value="1"/>
</dbReference>
<evidence type="ECO:0000313" key="5">
    <source>
        <dbReference type="EMBL" id="KAF3147319.1"/>
    </source>
</evidence>
<name>A0A7C8PCP9_ORBOL</name>
<evidence type="ECO:0000259" key="3">
    <source>
        <dbReference type="Pfam" id="PF22485"/>
    </source>
</evidence>
<gene>
    <name evidence="4" type="ORF">TWF102_003072</name>
    <name evidence="5" type="ORF">TWF703_000160</name>
</gene>
<dbReference type="Proteomes" id="UP000475325">
    <property type="component" value="Unassembled WGS sequence"/>
</dbReference>
<dbReference type="AlphaFoldDB" id="A0A7C8PCP9"/>
<evidence type="ECO:0000256" key="1">
    <source>
        <dbReference type="SAM" id="MobiDB-lite"/>
    </source>
</evidence>
<evidence type="ECO:0000313" key="7">
    <source>
        <dbReference type="Proteomes" id="UP000480548"/>
    </source>
</evidence>
<evidence type="ECO:0000313" key="6">
    <source>
        <dbReference type="Proteomes" id="UP000475325"/>
    </source>
</evidence>
<accession>A0A7C8PCP9</accession>
<reference evidence="6 7" key="1">
    <citation type="submission" date="2019-06" db="EMBL/GenBank/DDBJ databases">
        <authorList>
            <person name="Palmer J.M."/>
        </authorList>
    </citation>
    <scope>NUCLEOTIDE SEQUENCE [LARGE SCALE GENOMIC DNA]</scope>
    <source>
        <strain evidence="4 6">TWF102</strain>
        <strain evidence="5 7">TWF703</strain>
    </source>
</reference>
<keyword evidence="2" id="KW-0812">Transmembrane</keyword>
<feature type="compositionally biased region" description="Polar residues" evidence="1">
    <location>
        <begin position="85"/>
        <end position="95"/>
    </location>
</feature>
<dbReference type="InterPro" id="IPR054256">
    <property type="entry name" value="DUF6987"/>
</dbReference>
<keyword evidence="2" id="KW-0472">Membrane</keyword>
<dbReference type="EMBL" id="WIQZ01000001">
    <property type="protein sequence ID" value="KAF3147319.1"/>
    <property type="molecule type" value="Genomic_DNA"/>
</dbReference>
<feature type="compositionally biased region" description="Basic and acidic residues" evidence="1">
    <location>
        <begin position="147"/>
        <end position="188"/>
    </location>
</feature>
<feature type="compositionally biased region" description="Low complexity" evidence="1">
    <location>
        <begin position="96"/>
        <end position="110"/>
    </location>
</feature>
<feature type="compositionally biased region" description="Polar residues" evidence="1">
    <location>
        <begin position="1"/>
        <end position="13"/>
    </location>
</feature>
<organism evidence="5 7">
    <name type="scientific">Orbilia oligospora</name>
    <name type="common">Nematode-trapping fungus</name>
    <name type="synonym">Arthrobotrys oligospora</name>
    <dbReference type="NCBI Taxonomy" id="2813651"/>
    <lineage>
        <taxon>Eukaryota</taxon>
        <taxon>Fungi</taxon>
        <taxon>Dikarya</taxon>
        <taxon>Ascomycota</taxon>
        <taxon>Pezizomycotina</taxon>
        <taxon>Orbiliomycetes</taxon>
        <taxon>Orbiliales</taxon>
        <taxon>Orbiliaceae</taxon>
        <taxon>Orbilia</taxon>
    </lineage>
</organism>
<dbReference type="Proteomes" id="UP000480548">
    <property type="component" value="Unassembled WGS sequence"/>
</dbReference>
<dbReference type="PANTHER" id="PTHR39461:SF1">
    <property type="entry name" value="LEA DOMAIN PROTEIN (AFU_ORTHOLOGUE AFUA_8G04920)"/>
    <property type="match status" value="1"/>
</dbReference>
<sequence>MNSNQLQQWNSTKQPHEPKILTDNPLPIRVWHEDTMFRGIISLASKLLPTRYKGSVTPSNHSDETSLASFFISAPSTPPLEGLNPISTNISTPRQSRSLYESSPESLSPSDNMSAAVHENPQQPSEGEHLNVLDPQALSSKASSDFGGKENIENPEVKKDGKEETEEEAPKELTEEEKQQAADEEERAKVMKRMAQIVDKGLDKVKPLLDMIDQTIDEAEKKKENNELDEDAFVSKMKPLIENAHSVMQSTLDQIKALDPDNKFERLAKRHVEDAQASADEKMVIDGCQELSTRVQATIDKGRKAIEGMPKAKSELGPLFSMLSEPLLQILGAVGLLVAGVLNLLANILNALGLGGALTQVLQGLRIDKLLNAMGYSVTGKKK</sequence>
<feature type="region of interest" description="Disordered" evidence="1">
    <location>
        <begin position="1"/>
        <end position="22"/>
    </location>
</feature>
<evidence type="ECO:0000256" key="2">
    <source>
        <dbReference type="SAM" id="Phobius"/>
    </source>
</evidence>
<dbReference type="EMBL" id="WIQW01000016">
    <property type="protein sequence ID" value="KAF3104434.1"/>
    <property type="molecule type" value="Genomic_DNA"/>
</dbReference>
<protein>
    <recommendedName>
        <fullName evidence="3">DUF6987 domain-containing protein</fullName>
    </recommendedName>
</protein>
<feature type="domain" description="DUF6987" evidence="3">
    <location>
        <begin position="179"/>
        <end position="376"/>
    </location>
</feature>